<proteinExistence type="predicted"/>
<gene>
    <name evidence="2" type="ORF">BOKJ2_LOCUS10283</name>
</gene>
<evidence type="ECO:0000313" key="3">
    <source>
        <dbReference type="Proteomes" id="UP000614601"/>
    </source>
</evidence>
<organism evidence="2 3">
    <name type="scientific">Bursaphelenchus okinawaensis</name>
    <dbReference type="NCBI Taxonomy" id="465554"/>
    <lineage>
        <taxon>Eukaryota</taxon>
        <taxon>Metazoa</taxon>
        <taxon>Ecdysozoa</taxon>
        <taxon>Nematoda</taxon>
        <taxon>Chromadorea</taxon>
        <taxon>Rhabditida</taxon>
        <taxon>Tylenchina</taxon>
        <taxon>Tylenchomorpha</taxon>
        <taxon>Aphelenchoidea</taxon>
        <taxon>Aphelenchoididae</taxon>
        <taxon>Bursaphelenchus</taxon>
    </lineage>
</organism>
<keyword evidence="3" id="KW-1185">Reference proteome</keyword>
<reference evidence="2" key="1">
    <citation type="submission" date="2020-09" db="EMBL/GenBank/DDBJ databases">
        <authorList>
            <person name="Kikuchi T."/>
        </authorList>
    </citation>
    <scope>NUCLEOTIDE SEQUENCE</scope>
    <source>
        <strain evidence="2">SH1</strain>
    </source>
</reference>
<dbReference type="Proteomes" id="UP000783686">
    <property type="component" value="Unassembled WGS sequence"/>
</dbReference>
<evidence type="ECO:0000313" key="2">
    <source>
        <dbReference type="EMBL" id="CAD5223513.1"/>
    </source>
</evidence>
<dbReference type="EMBL" id="CAJFDH010000005">
    <property type="protein sequence ID" value="CAD5223513.1"/>
    <property type="molecule type" value="Genomic_DNA"/>
</dbReference>
<feature type="region of interest" description="Disordered" evidence="1">
    <location>
        <begin position="76"/>
        <end position="112"/>
    </location>
</feature>
<dbReference type="EMBL" id="CAJFCW020000005">
    <property type="protein sequence ID" value="CAG9118088.1"/>
    <property type="molecule type" value="Genomic_DNA"/>
</dbReference>
<sequence>MPDGVRLALLLNLGCYMSFAISTTTSPLRWKSREKLRGSAELFSDRAAVFRFPNKEFEKHLNTKIPIFGSNEHESYENDYENEEVRPNHNYLKDSALSEEEHAEESTVDPEL</sequence>
<name>A0A811L8N7_9BILA</name>
<accession>A0A811L8N7</accession>
<dbReference type="Proteomes" id="UP000614601">
    <property type="component" value="Unassembled WGS sequence"/>
</dbReference>
<comment type="caution">
    <text evidence="2">The sequence shown here is derived from an EMBL/GenBank/DDBJ whole genome shotgun (WGS) entry which is preliminary data.</text>
</comment>
<evidence type="ECO:0000256" key="1">
    <source>
        <dbReference type="SAM" id="MobiDB-lite"/>
    </source>
</evidence>
<dbReference type="AlphaFoldDB" id="A0A811L8N7"/>
<protein>
    <submittedName>
        <fullName evidence="2">Uncharacterized protein</fullName>
    </submittedName>
</protein>
<feature type="compositionally biased region" description="Acidic residues" evidence="1">
    <location>
        <begin position="97"/>
        <end position="112"/>
    </location>
</feature>